<reference evidence="1 2" key="1">
    <citation type="submission" date="2020-02" db="EMBL/GenBank/DDBJ databases">
        <title>Draft genome sequence of Haematococcus lacustris strain NIES-144.</title>
        <authorList>
            <person name="Morimoto D."/>
            <person name="Nakagawa S."/>
            <person name="Yoshida T."/>
            <person name="Sawayama S."/>
        </authorList>
    </citation>
    <scope>NUCLEOTIDE SEQUENCE [LARGE SCALE GENOMIC DNA]</scope>
    <source>
        <strain evidence="1 2">NIES-144</strain>
    </source>
</reference>
<evidence type="ECO:0000313" key="1">
    <source>
        <dbReference type="EMBL" id="GFH30106.1"/>
    </source>
</evidence>
<sequence length="88" mass="9734">MMKAIMCDIQHFEAGFRWLLGDTASSHKVLPEVADVLQQLQPRLQAALGQQLSSPVHSLLAEAVPGHEVLELAVDSRCWPSEGQCREQ</sequence>
<organism evidence="1 2">
    <name type="scientific">Haematococcus lacustris</name>
    <name type="common">Green alga</name>
    <name type="synonym">Haematococcus pluvialis</name>
    <dbReference type="NCBI Taxonomy" id="44745"/>
    <lineage>
        <taxon>Eukaryota</taxon>
        <taxon>Viridiplantae</taxon>
        <taxon>Chlorophyta</taxon>
        <taxon>core chlorophytes</taxon>
        <taxon>Chlorophyceae</taxon>
        <taxon>CS clade</taxon>
        <taxon>Chlamydomonadales</taxon>
        <taxon>Haematococcaceae</taxon>
        <taxon>Haematococcus</taxon>
    </lineage>
</organism>
<dbReference type="AlphaFoldDB" id="A0A6A0ABK9"/>
<dbReference type="Proteomes" id="UP000485058">
    <property type="component" value="Unassembled WGS sequence"/>
</dbReference>
<name>A0A6A0ABK9_HAELA</name>
<comment type="caution">
    <text evidence="1">The sequence shown here is derived from an EMBL/GenBank/DDBJ whole genome shotgun (WGS) entry which is preliminary data.</text>
</comment>
<accession>A0A6A0ABK9</accession>
<evidence type="ECO:0000313" key="2">
    <source>
        <dbReference type="Proteomes" id="UP000485058"/>
    </source>
</evidence>
<dbReference type="EMBL" id="BLLF01004707">
    <property type="protein sequence ID" value="GFH30106.1"/>
    <property type="molecule type" value="Genomic_DNA"/>
</dbReference>
<protein>
    <submittedName>
        <fullName evidence="1">Uncharacterized protein</fullName>
    </submittedName>
</protein>
<proteinExistence type="predicted"/>
<gene>
    <name evidence="1" type="ORF">HaLaN_28891</name>
</gene>
<keyword evidence="2" id="KW-1185">Reference proteome</keyword>